<reference evidence="7" key="1">
    <citation type="submission" date="2021-11" db="EMBL/GenBank/DDBJ databases">
        <title>The first genome sequence of unculturable Mycoplasma faucium obtained by de novo assembly of metagenomic reads.</title>
        <authorList>
            <person name="Sabat A.J."/>
            <person name="Bathoorn E."/>
            <person name="Akkerboom V."/>
            <person name="Friedrich A.W."/>
        </authorList>
    </citation>
    <scope>NUCLEOTIDE SEQUENCE [LARGE SCALE GENOMIC DNA]</scope>
    <source>
        <strain evidence="7">UMCG-MFM1</strain>
    </source>
</reference>
<organism evidence="7 8">
    <name type="scientific">Metamycoplasma faucium</name>
    <dbReference type="NCBI Taxonomy" id="56142"/>
    <lineage>
        <taxon>Bacteria</taxon>
        <taxon>Bacillati</taxon>
        <taxon>Mycoplasmatota</taxon>
        <taxon>Mycoplasmoidales</taxon>
        <taxon>Metamycoplasmataceae</taxon>
        <taxon>Metamycoplasma</taxon>
    </lineage>
</organism>
<name>A0ABZ2TST4_9BACT</name>
<comment type="function">
    <text evidence="1">Involved in DNA recombination.</text>
</comment>
<keyword evidence="4" id="KW-0233">DNA recombination</keyword>
<feature type="coiled-coil region" evidence="5">
    <location>
        <begin position="72"/>
        <end position="178"/>
    </location>
</feature>
<dbReference type="Proteomes" id="UP001622612">
    <property type="component" value="Chromosome"/>
</dbReference>
<dbReference type="EMBL" id="CP088155">
    <property type="protein sequence ID" value="WYM97606.1"/>
    <property type="molecule type" value="Genomic_DNA"/>
</dbReference>
<evidence type="ECO:0000256" key="1">
    <source>
        <dbReference type="ARBA" id="ARBA00003416"/>
    </source>
</evidence>
<evidence type="ECO:0000256" key="6">
    <source>
        <dbReference type="SAM" id="Phobius"/>
    </source>
</evidence>
<evidence type="ECO:0000256" key="2">
    <source>
        <dbReference type="ARBA" id="ARBA00009840"/>
    </source>
</evidence>
<evidence type="ECO:0000313" key="7">
    <source>
        <dbReference type="EMBL" id="WYM97606.1"/>
    </source>
</evidence>
<dbReference type="InterPro" id="IPR003798">
    <property type="entry name" value="DNA_recombination_RmuC"/>
</dbReference>
<proteinExistence type="inferred from homology"/>
<keyword evidence="6" id="KW-1133">Transmembrane helix</keyword>
<dbReference type="SUPFAM" id="SSF58113">
    <property type="entry name" value="Apolipoprotein A-I"/>
    <property type="match status" value="1"/>
</dbReference>
<evidence type="ECO:0000256" key="5">
    <source>
        <dbReference type="SAM" id="Coils"/>
    </source>
</evidence>
<accession>A0ABZ2TST4</accession>
<evidence type="ECO:0000256" key="3">
    <source>
        <dbReference type="ARBA" id="ARBA00023054"/>
    </source>
</evidence>
<protein>
    <submittedName>
        <fullName evidence="7">DNA recombination protein RmuC</fullName>
    </submittedName>
</protein>
<keyword evidence="6" id="KW-0472">Membrane</keyword>
<comment type="similarity">
    <text evidence="2">Belongs to the RmuC family.</text>
</comment>
<sequence length="462" mass="53674">MNNKYYIVVITIISIIALSLLGTLIAILFKKKMSKDVQSTYKELPIINEIYELLKEQKNISTEKFKNFDDSINNIKERLALFNEKIKSELKDEINNKLNELSMKINKSLSDNIQASGDNFQKLRLEIDKQIEKLVVRTNEQIENIKQEIDEHFKSELAKKLDEHFNNVQTKMKDLSENLVKFETLKSEVSDISKAFNNVKSVGNFGEILLDNILKDHFGNNNYWKKQVNISKININDDINDLDDSEDKSRVDFVVKYPIGEKEIRYLPIDCKFPLIEYSKYYDITDKNERDKVLKDYINKIKSYAKSISEKYIRKDVTTDFAWMYLPSETLYATALSNGNDLIGELWDKYKVGLVSPSTILPQLWIAIQANKKIEFSKSMDQILGLINGIHKNYNFLVTHLENSKKKIKDSYKEVGIGLKNARIVNDAIEKISKKGNINLTEQKEVLKIDNKNTYDEDDIDD</sequence>
<dbReference type="Gene3D" id="1.20.120.20">
    <property type="entry name" value="Apolipoprotein"/>
    <property type="match status" value="1"/>
</dbReference>
<dbReference type="PANTHER" id="PTHR30563:SF0">
    <property type="entry name" value="DNA RECOMBINATION PROTEIN RMUC"/>
    <property type="match status" value="1"/>
</dbReference>
<keyword evidence="3 5" id="KW-0175">Coiled coil</keyword>
<feature type="transmembrane region" description="Helical" evidence="6">
    <location>
        <begin position="6"/>
        <end position="29"/>
    </location>
</feature>
<gene>
    <name evidence="7" type="primary">rmuC</name>
    <name evidence="7" type="ORF">LQ356_01770</name>
</gene>
<keyword evidence="6" id="KW-0812">Transmembrane</keyword>
<keyword evidence="8" id="KW-1185">Reference proteome</keyword>
<dbReference type="RefSeq" id="WP_405312158.1">
    <property type="nucleotide sequence ID" value="NZ_CP088155.1"/>
</dbReference>
<dbReference type="Pfam" id="PF02646">
    <property type="entry name" value="RmuC"/>
    <property type="match status" value="1"/>
</dbReference>
<evidence type="ECO:0000256" key="4">
    <source>
        <dbReference type="ARBA" id="ARBA00023172"/>
    </source>
</evidence>
<evidence type="ECO:0000313" key="8">
    <source>
        <dbReference type="Proteomes" id="UP001622612"/>
    </source>
</evidence>
<dbReference type="PANTHER" id="PTHR30563">
    <property type="entry name" value="DNA RECOMBINATION PROTEIN RMUC"/>
    <property type="match status" value="1"/>
</dbReference>